<comment type="caution">
    <text evidence="2">The sequence shown here is derived from an EMBL/GenBank/DDBJ whole genome shotgun (WGS) entry which is preliminary data.</text>
</comment>
<dbReference type="InterPro" id="IPR041616">
    <property type="entry name" value="PheRS_beta_core"/>
</dbReference>
<organism evidence="2 3">
    <name type="scientific">Humicola insolens</name>
    <name type="common">Soft-rot fungus</name>
    <dbReference type="NCBI Taxonomy" id="85995"/>
    <lineage>
        <taxon>Eukaryota</taxon>
        <taxon>Fungi</taxon>
        <taxon>Dikarya</taxon>
        <taxon>Ascomycota</taxon>
        <taxon>Pezizomycotina</taxon>
        <taxon>Sordariomycetes</taxon>
        <taxon>Sordariomycetidae</taxon>
        <taxon>Sordariales</taxon>
        <taxon>Chaetomiaceae</taxon>
        <taxon>Mycothermus</taxon>
    </lineage>
</organism>
<gene>
    <name evidence="2" type="ORF">VTJ49DRAFT_2667</name>
</gene>
<reference evidence="2 3" key="1">
    <citation type="journal article" date="2024" name="Commun. Biol.">
        <title>Comparative genomic analysis of thermophilic fungi reveals convergent evolutionary adaptations and gene losses.</title>
        <authorList>
            <person name="Steindorff A.S."/>
            <person name="Aguilar-Pontes M.V."/>
            <person name="Robinson A.J."/>
            <person name="Andreopoulos B."/>
            <person name="LaButti K."/>
            <person name="Kuo A."/>
            <person name="Mondo S."/>
            <person name="Riley R."/>
            <person name="Otillar R."/>
            <person name="Haridas S."/>
            <person name="Lipzen A."/>
            <person name="Grimwood J."/>
            <person name="Schmutz J."/>
            <person name="Clum A."/>
            <person name="Reid I.D."/>
            <person name="Moisan M.C."/>
            <person name="Butler G."/>
            <person name="Nguyen T.T.M."/>
            <person name="Dewar K."/>
            <person name="Conant G."/>
            <person name="Drula E."/>
            <person name="Henrissat B."/>
            <person name="Hansel C."/>
            <person name="Singer S."/>
            <person name="Hutchinson M.I."/>
            <person name="de Vries R.P."/>
            <person name="Natvig D.O."/>
            <person name="Powell A.J."/>
            <person name="Tsang A."/>
            <person name="Grigoriev I.V."/>
        </authorList>
    </citation>
    <scope>NUCLEOTIDE SEQUENCE [LARGE SCALE GENOMIC DNA]</scope>
    <source>
        <strain evidence="2 3">CBS 620.91</strain>
    </source>
</reference>
<evidence type="ECO:0000313" key="2">
    <source>
        <dbReference type="EMBL" id="KAL1838444.1"/>
    </source>
</evidence>
<sequence>MAGWAEVMPLILCSHDENFAWLNRVDDGTTAVKLANPKTVEYQVVRTSLLPGLLKTLSENKAMRLPLQIFETSDVVFKDETVERKARNERHWAAAYYGKTSGFEVVHGLLDRVMTMLKVAFVTHEEGLEGKSIDYKVQQNPGPGNDGYFIKEIDEPTFFGGRAAAIWVRLGGKLQRIGELGVLHPTVLEKFDLRYAFFFYSFV</sequence>
<evidence type="ECO:0000313" key="3">
    <source>
        <dbReference type="Proteomes" id="UP001583172"/>
    </source>
</evidence>
<dbReference type="PANTHER" id="PTHR10947:SF0">
    <property type="entry name" value="PHENYLALANINE--TRNA LIGASE BETA SUBUNIT"/>
    <property type="match status" value="1"/>
</dbReference>
<evidence type="ECO:0000259" key="1">
    <source>
        <dbReference type="Pfam" id="PF17759"/>
    </source>
</evidence>
<dbReference type="CDD" id="cd00769">
    <property type="entry name" value="PheRS_beta_core"/>
    <property type="match status" value="1"/>
</dbReference>
<dbReference type="EMBL" id="JAZGSY010000214">
    <property type="protein sequence ID" value="KAL1838444.1"/>
    <property type="molecule type" value="Genomic_DNA"/>
</dbReference>
<dbReference type="InterPro" id="IPR045060">
    <property type="entry name" value="Phe-tRNA-ligase_IIc_bsu"/>
</dbReference>
<accession>A0ABR3V9P3</accession>
<dbReference type="Pfam" id="PF17759">
    <property type="entry name" value="tRNA_synthFbeta"/>
    <property type="match status" value="1"/>
</dbReference>
<keyword evidence="3" id="KW-1185">Reference proteome</keyword>
<dbReference type="PANTHER" id="PTHR10947">
    <property type="entry name" value="PHENYLALANYL-TRNA SYNTHETASE BETA CHAIN AND LEUCINE-RICH REPEAT-CONTAINING PROTEIN 47"/>
    <property type="match status" value="1"/>
</dbReference>
<protein>
    <recommendedName>
        <fullName evidence="1">Phenylalanyl tRNA synthetase beta chain core domain-containing protein</fullName>
    </recommendedName>
</protein>
<dbReference type="Proteomes" id="UP001583172">
    <property type="component" value="Unassembled WGS sequence"/>
</dbReference>
<dbReference type="InterPro" id="IPR045864">
    <property type="entry name" value="aa-tRNA-synth_II/BPL/LPL"/>
</dbReference>
<dbReference type="SUPFAM" id="SSF55681">
    <property type="entry name" value="Class II aaRS and biotin synthetases"/>
    <property type="match status" value="1"/>
</dbReference>
<feature type="domain" description="Phenylalanyl tRNA synthetase beta chain core" evidence="1">
    <location>
        <begin position="2"/>
        <end position="198"/>
    </location>
</feature>
<proteinExistence type="predicted"/>
<dbReference type="Gene3D" id="3.30.930.10">
    <property type="entry name" value="Bira Bifunctional Protein, Domain 2"/>
    <property type="match status" value="1"/>
</dbReference>
<name>A0ABR3V9P3_HUMIN</name>